<dbReference type="GO" id="GO:0003777">
    <property type="term" value="F:microtubule motor activity"/>
    <property type="evidence" value="ECO:0007669"/>
    <property type="project" value="InterPro"/>
</dbReference>
<dbReference type="AlphaFoldDB" id="A0A317XPF0"/>
<keyword evidence="3 4" id="KW-0505">Motor protein</keyword>
<evidence type="ECO:0000259" key="5">
    <source>
        <dbReference type="PROSITE" id="PS50067"/>
    </source>
</evidence>
<reference evidence="6 7" key="1">
    <citation type="journal article" date="2018" name="Mol. Biol. Evol.">
        <title>Broad Genomic Sampling Reveals a Smut Pathogenic Ancestry of the Fungal Clade Ustilaginomycotina.</title>
        <authorList>
            <person name="Kijpornyongpan T."/>
            <person name="Mondo S.J."/>
            <person name="Barry K."/>
            <person name="Sandor L."/>
            <person name="Lee J."/>
            <person name="Lipzen A."/>
            <person name="Pangilinan J."/>
            <person name="LaButti K."/>
            <person name="Hainaut M."/>
            <person name="Henrissat B."/>
            <person name="Grigoriev I.V."/>
            <person name="Spatafora J.W."/>
            <person name="Aime M.C."/>
        </authorList>
    </citation>
    <scope>NUCLEOTIDE SEQUENCE [LARGE SCALE GENOMIC DNA]</scope>
    <source>
        <strain evidence="6 7">MCA 3645</strain>
    </source>
</reference>
<organism evidence="6 7">
    <name type="scientific">Testicularia cyperi</name>
    <dbReference type="NCBI Taxonomy" id="1882483"/>
    <lineage>
        <taxon>Eukaryota</taxon>
        <taxon>Fungi</taxon>
        <taxon>Dikarya</taxon>
        <taxon>Basidiomycota</taxon>
        <taxon>Ustilaginomycotina</taxon>
        <taxon>Ustilaginomycetes</taxon>
        <taxon>Ustilaginales</taxon>
        <taxon>Anthracoideaceae</taxon>
        <taxon>Testicularia</taxon>
    </lineage>
</organism>
<dbReference type="PROSITE" id="PS00411">
    <property type="entry name" value="KINESIN_MOTOR_1"/>
    <property type="match status" value="1"/>
</dbReference>
<dbReference type="InParanoid" id="A0A317XPF0"/>
<keyword evidence="2 3" id="KW-0067">ATP-binding</keyword>
<dbReference type="InterPro" id="IPR027417">
    <property type="entry name" value="P-loop_NTPase"/>
</dbReference>
<dbReference type="STRING" id="1882483.A0A317XPF0"/>
<evidence type="ECO:0000256" key="3">
    <source>
        <dbReference type="PROSITE-ProRule" id="PRU00283"/>
    </source>
</evidence>
<keyword evidence="4" id="KW-0493">Microtubule</keyword>
<dbReference type="InterPro" id="IPR001752">
    <property type="entry name" value="Kinesin_motor_dom"/>
</dbReference>
<evidence type="ECO:0000256" key="1">
    <source>
        <dbReference type="ARBA" id="ARBA00022741"/>
    </source>
</evidence>
<dbReference type="PROSITE" id="PS50067">
    <property type="entry name" value="KINESIN_MOTOR_2"/>
    <property type="match status" value="1"/>
</dbReference>
<feature type="domain" description="Kinesin motor" evidence="5">
    <location>
        <begin position="4"/>
        <end position="343"/>
    </location>
</feature>
<dbReference type="GO" id="GO:0005874">
    <property type="term" value="C:microtubule"/>
    <property type="evidence" value="ECO:0007669"/>
    <property type="project" value="UniProtKB-KW"/>
</dbReference>
<dbReference type="PANTHER" id="PTHR24115:SF799">
    <property type="entry name" value="KINESIN-LIKE PROTEIN"/>
    <property type="match status" value="1"/>
</dbReference>
<dbReference type="OrthoDB" id="3176171at2759"/>
<feature type="binding site" evidence="3">
    <location>
        <begin position="103"/>
        <end position="110"/>
    </location>
    <ligand>
        <name>ATP</name>
        <dbReference type="ChEBI" id="CHEBI:30616"/>
    </ligand>
</feature>
<keyword evidence="7" id="KW-1185">Reference proteome</keyword>
<protein>
    <recommendedName>
        <fullName evidence="4">Kinesin-like protein</fullName>
    </recommendedName>
</protein>
<evidence type="ECO:0000313" key="7">
    <source>
        <dbReference type="Proteomes" id="UP000246740"/>
    </source>
</evidence>
<proteinExistence type="inferred from homology"/>
<evidence type="ECO:0000313" key="6">
    <source>
        <dbReference type="EMBL" id="PWY99170.1"/>
    </source>
</evidence>
<dbReference type="Proteomes" id="UP000246740">
    <property type="component" value="Unassembled WGS sequence"/>
</dbReference>
<dbReference type="InterPro" id="IPR019821">
    <property type="entry name" value="Kinesin_motor_CS"/>
</dbReference>
<keyword evidence="1 3" id="KW-0547">Nucleotide-binding</keyword>
<dbReference type="InterPro" id="IPR027640">
    <property type="entry name" value="Kinesin-like_fam"/>
</dbReference>
<dbReference type="SMART" id="SM00129">
    <property type="entry name" value="KISc"/>
    <property type="match status" value="1"/>
</dbReference>
<dbReference type="SUPFAM" id="SSF52540">
    <property type="entry name" value="P-loop containing nucleoside triphosphate hydrolases"/>
    <property type="match status" value="1"/>
</dbReference>
<dbReference type="GO" id="GO:0007018">
    <property type="term" value="P:microtubule-based movement"/>
    <property type="evidence" value="ECO:0007669"/>
    <property type="project" value="InterPro"/>
</dbReference>
<comment type="similarity">
    <text evidence="3 4">Belongs to the TRAFAC class myosin-kinesin ATPase superfamily. Kinesin family.</text>
</comment>
<dbReference type="GO" id="GO:0008017">
    <property type="term" value="F:microtubule binding"/>
    <property type="evidence" value="ECO:0007669"/>
    <property type="project" value="InterPro"/>
</dbReference>
<evidence type="ECO:0000256" key="2">
    <source>
        <dbReference type="ARBA" id="ARBA00022840"/>
    </source>
</evidence>
<accession>A0A317XPF0</accession>
<dbReference type="Pfam" id="PF00225">
    <property type="entry name" value="Kinesin"/>
    <property type="match status" value="1"/>
</dbReference>
<dbReference type="GO" id="GO:0005871">
    <property type="term" value="C:kinesin complex"/>
    <property type="evidence" value="ECO:0007669"/>
    <property type="project" value="TreeGrafter"/>
</dbReference>
<dbReference type="Gene3D" id="3.40.850.10">
    <property type="entry name" value="Kinesin motor domain"/>
    <property type="match status" value="1"/>
</dbReference>
<dbReference type="EMBL" id="KZ819196">
    <property type="protein sequence ID" value="PWY99170.1"/>
    <property type="molecule type" value="Genomic_DNA"/>
</dbReference>
<dbReference type="InterPro" id="IPR036961">
    <property type="entry name" value="Kinesin_motor_dom_sf"/>
</dbReference>
<evidence type="ECO:0000256" key="4">
    <source>
        <dbReference type="RuleBase" id="RU000394"/>
    </source>
</evidence>
<gene>
    <name evidence="6" type="ORF">BCV70DRAFT_201377</name>
</gene>
<dbReference type="PRINTS" id="PR00380">
    <property type="entry name" value="KINESINHEAVY"/>
</dbReference>
<sequence>MQDDFAIVFRVRSASVSVVESDSEAQTVAGSPMALVQTDSTTTALVHEPKPALQGGIEHTTHTFTANHTYGTDSTTENIFTNHVEPLVPFVLRGGYATVMAYGQTGSGKTYTLSHCSQLAVQTLYRHNASLPAASRCKISLSAVEIYGKKVNDLLDLTNTRAGIAENMQGASVFMRAKTLDIATEDEMLRAIEQAWSCRRTSATEKNEQSSRSHALVRLTLQSLRDKNALPGVLQLVDLAGSERASDDSKNHSSERMAETVAINTSLMTLKECIRSRALAGQSDKPPHIPFRSSKLTLALKEAFDLYSRQPSHTLFFATASPCRPDIPATINTFRYASQLLAGPKRLVIRNPDPRDIFHWSNERVLEWLTKYGGPQLARPRDVAPYEDGASLSRVPEGEFIQRLEGASNNKLSTKAAREIYLKWWKLVIASRTLAQTAQTKEWKDRRRKQEEDELDEIAQDATVQQLAKLLPVSS</sequence>
<dbReference type="GO" id="GO:0005524">
    <property type="term" value="F:ATP binding"/>
    <property type="evidence" value="ECO:0007669"/>
    <property type="project" value="UniProtKB-UniRule"/>
</dbReference>
<keyword evidence="6" id="KW-0378">Hydrolase</keyword>
<dbReference type="PANTHER" id="PTHR24115">
    <property type="entry name" value="KINESIN-RELATED"/>
    <property type="match status" value="1"/>
</dbReference>
<dbReference type="GO" id="GO:0016887">
    <property type="term" value="F:ATP hydrolysis activity"/>
    <property type="evidence" value="ECO:0007669"/>
    <property type="project" value="TreeGrafter"/>
</dbReference>
<name>A0A317XPF0_9BASI</name>